<comment type="caution">
    <text evidence="2">The sequence shown here is derived from an EMBL/GenBank/DDBJ whole genome shotgun (WGS) entry which is preliminary data.</text>
</comment>
<protein>
    <recommendedName>
        <fullName evidence="1">Tc1-like transposase DDE domain-containing protein</fullName>
    </recommendedName>
</protein>
<gene>
    <name evidence="2" type="ORF">BLNAU_24403</name>
</gene>
<accession>A0ABQ9WMI8</accession>
<dbReference type="Gene3D" id="3.30.420.10">
    <property type="entry name" value="Ribonuclease H-like superfamily/Ribonuclease H"/>
    <property type="match status" value="1"/>
</dbReference>
<dbReference type="Proteomes" id="UP001281761">
    <property type="component" value="Unassembled WGS sequence"/>
</dbReference>
<proteinExistence type="predicted"/>
<evidence type="ECO:0000259" key="1">
    <source>
        <dbReference type="Pfam" id="PF13358"/>
    </source>
</evidence>
<dbReference type="InterPro" id="IPR036397">
    <property type="entry name" value="RNaseH_sf"/>
</dbReference>
<organism evidence="2 3">
    <name type="scientific">Blattamonas nauphoetae</name>
    <dbReference type="NCBI Taxonomy" id="2049346"/>
    <lineage>
        <taxon>Eukaryota</taxon>
        <taxon>Metamonada</taxon>
        <taxon>Preaxostyla</taxon>
        <taxon>Oxymonadida</taxon>
        <taxon>Blattamonas</taxon>
    </lineage>
</organism>
<feature type="domain" description="Tc1-like transposase DDE" evidence="1">
    <location>
        <begin position="31"/>
        <end position="81"/>
    </location>
</feature>
<evidence type="ECO:0000313" key="3">
    <source>
        <dbReference type="Proteomes" id="UP001281761"/>
    </source>
</evidence>
<keyword evidence="3" id="KW-1185">Reference proteome</keyword>
<name>A0ABQ9WMI8_9EUKA</name>
<sequence>MTGDYYLTILQRHLVQNGSTLCGPDFVNQPDNHPAHKTGKVQDYLERLGITVMSWPPNSPDFSPIENMFAVLKREYPQALFASMPDRMQAGKRARRGATIY</sequence>
<dbReference type="EMBL" id="JARBJD010000624">
    <property type="protein sequence ID" value="KAK2940686.1"/>
    <property type="molecule type" value="Genomic_DNA"/>
</dbReference>
<dbReference type="InterPro" id="IPR038717">
    <property type="entry name" value="Tc1-like_DDE_dom"/>
</dbReference>
<dbReference type="Pfam" id="PF13358">
    <property type="entry name" value="DDE_3"/>
    <property type="match status" value="1"/>
</dbReference>
<evidence type="ECO:0000313" key="2">
    <source>
        <dbReference type="EMBL" id="KAK2940686.1"/>
    </source>
</evidence>
<reference evidence="2 3" key="1">
    <citation type="journal article" date="2022" name="bioRxiv">
        <title>Genomics of Preaxostyla Flagellates Illuminates Evolutionary Transitions and the Path Towards Mitochondrial Loss.</title>
        <authorList>
            <person name="Novak L.V.F."/>
            <person name="Treitli S.C."/>
            <person name="Pyrih J."/>
            <person name="Halakuc P."/>
            <person name="Pipaliya S.V."/>
            <person name="Vacek V."/>
            <person name="Brzon O."/>
            <person name="Soukal P."/>
            <person name="Eme L."/>
            <person name="Dacks J.B."/>
            <person name="Karnkowska A."/>
            <person name="Elias M."/>
            <person name="Hampl V."/>
        </authorList>
    </citation>
    <scope>NUCLEOTIDE SEQUENCE [LARGE SCALE GENOMIC DNA]</scope>
    <source>
        <strain evidence="2">NAU3</strain>
        <tissue evidence="2">Gut</tissue>
    </source>
</reference>